<protein>
    <recommendedName>
        <fullName evidence="2 11">peptidylprolyl isomerase</fullName>
        <ecNumber evidence="2 11">5.2.1.8</ecNumber>
    </recommendedName>
</protein>
<dbReference type="PROSITE" id="PS50222">
    <property type="entry name" value="EF_HAND_2"/>
    <property type="match status" value="2"/>
</dbReference>
<evidence type="ECO:0000256" key="5">
    <source>
        <dbReference type="ARBA" id="ARBA00022737"/>
    </source>
</evidence>
<feature type="domain" description="PPIase FKBP-type" evidence="13">
    <location>
        <begin position="51"/>
        <end position="141"/>
    </location>
</feature>
<evidence type="ECO:0000256" key="4">
    <source>
        <dbReference type="ARBA" id="ARBA00022729"/>
    </source>
</evidence>
<evidence type="ECO:0000256" key="7">
    <source>
        <dbReference type="ARBA" id="ARBA00022837"/>
    </source>
</evidence>
<evidence type="ECO:0000256" key="2">
    <source>
        <dbReference type="ARBA" id="ARBA00013194"/>
    </source>
</evidence>
<dbReference type="InterPro" id="IPR001179">
    <property type="entry name" value="PPIase_FKBP_dom"/>
</dbReference>
<keyword evidence="16" id="KW-1185">Reference proteome</keyword>
<evidence type="ECO:0000259" key="14">
    <source>
        <dbReference type="PROSITE" id="PS50222"/>
    </source>
</evidence>
<comment type="catalytic activity">
    <reaction evidence="1 11">
        <text>[protein]-peptidylproline (omega=180) = [protein]-peptidylproline (omega=0)</text>
        <dbReference type="Rhea" id="RHEA:16237"/>
        <dbReference type="Rhea" id="RHEA-COMP:10747"/>
        <dbReference type="Rhea" id="RHEA-COMP:10748"/>
        <dbReference type="ChEBI" id="CHEBI:83833"/>
        <dbReference type="ChEBI" id="CHEBI:83834"/>
        <dbReference type="EC" id="5.2.1.8"/>
    </reaction>
</comment>
<keyword evidence="4 12" id="KW-0732">Signal</keyword>
<dbReference type="SUPFAM" id="SSF47473">
    <property type="entry name" value="EF-hand"/>
    <property type="match status" value="1"/>
</dbReference>
<keyword evidence="7" id="KW-0106">Calcium</keyword>
<gene>
    <name evidence="15" type="primary">FKBP7</name>
    <name evidence="15" type="ORF">CRENBAI_023675</name>
</gene>
<sequence length="218" mass="24613">MWKLVSCTVCVFLTLQLGSWSVWAEADELEDQVKIEVLVKPEECSRKSKKGDLINAHYDGFLAKDGSQFYCSRSDKEGHPQWFVLGVGQVIKGLDIGMMDMCAGEKRKLTVPSALAFGQTGKGPVPPNATVVFEVEVLSVSRGPRSMEAFGQIDLDKDRSLTKAEVKEYLKLEYEKGGKPRDEPFYEKILTDIFRKSDQDRDGQISAKEYNIYERDEL</sequence>
<accession>A0AAV9RHQ8</accession>
<dbReference type="AlphaFoldDB" id="A0AAV9RHQ8"/>
<dbReference type="InterPro" id="IPR018247">
    <property type="entry name" value="EF_Hand_1_Ca_BS"/>
</dbReference>
<keyword evidence="5" id="KW-0677">Repeat</keyword>
<evidence type="ECO:0000256" key="9">
    <source>
        <dbReference type="ARBA" id="ARBA00023180"/>
    </source>
</evidence>
<dbReference type="PROSITE" id="PS00018">
    <property type="entry name" value="EF_HAND_1"/>
    <property type="match status" value="2"/>
</dbReference>
<organism evidence="15 16">
    <name type="scientific">Crenichthys baileyi</name>
    <name type="common">White River springfish</name>
    <dbReference type="NCBI Taxonomy" id="28760"/>
    <lineage>
        <taxon>Eukaryota</taxon>
        <taxon>Metazoa</taxon>
        <taxon>Chordata</taxon>
        <taxon>Craniata</taxon>
        <taxon>Vertebrata</taxon>
        <taxon>Euteleostomi</taxon>
        <taxon>Actinopterygii</taxon>
        <taxon>Neopterygii</taxon>
        <taxon>Teleostei</taxon>
        <taxon>Neoteleostei</taxon>
        <taxon>Acanthomorphata</taxon>
        <taxon>Ovalentaria</taxon>
        <taxon>Atherinomorphae</taxon>
        <taxon>Cyprinodontiformes</taxon>
        <taxon>Goodeidae</taxon>
        <taxon>Crenichthys</taxon>
    </lineage>
</organism>
<dbReference type="GO" id="GO:0005509">
    <property type="term" value="F:calcium ion binding"/>
    <property type="evidence" value="ECO:0007669"/>
    <property type="project" value="InterPro"/>
</dbReference>
<evidence type="ECO:0000256" key="1">
    <source>
        <dbReference type="ARBA" id="ARBA00000971"/>
    </source>
</evidence>
<keyword evidence="3" id="KW-0479">Metal-binding</keyword>
<evidence type="ECO:0000256" key="8">
    <source>
        <dbReference type="ARBA" id="ARBA00023110"/>
    </source>
</evidence>
<keyword evidence="8 11" id="KW-0697">Rotamase</keyword>
<evidence type="ECO:0000313" key="15">
    <source>
        <dbReference type="EMBL" id="KAK5608558.1"/>
    </source>
</evidence>
<reference evidence="15 16" key="1">
    <citation type="submission" date="2021-06" db="EMBL/GenBank/DDBJ databases">
        <authorList>
            <person name="Palmer J.M."/>
        </authorList>
    </citation>
    <scope>NUCLEOTIDE SEQUENCE [LARGE SCALE GENOMIC DNA]</scope>
    <source>
        <strain evidence="15 16">MEX-2019</strain>
        <tissue evidence="15">Muscle</tissue>
    </source>
</reference>
<feature type="domain" description="EF-hand" evidence="14">
    <location>
        <begin position="141"/>
        <end position="176"/>
    </location>
</feature>
<dbReference type="InterPro" id="IPR002048">
    <property type="entry name" value="EF_hand_dom"/>
</dbReference>
<feature type="chain" id="PRO_5043485673" description="peptidylprolyl isomerase" evidence="12">
    <location>
        <begin position="25"/>
        <end position="218"/>
    </location>
</feature>
<feature type="domain" description="EF-hand" evidence="14">
    <location>
        <begin position="185"/>
        <end position="218"/>
    </location>
</feature>
<evidence type="ECO:0000256" key="11">
    <source>
        <dbReference type="PROSITE-ProRule" id="PRU00277"/>
    </source>
</evidence>
<dbReference type="Pfam" id="PF00254">
    <property type="entry name" value="FKBP_C"/>
    <property type="match status" value="1"/>
</dbReference>
<evidence type="ECO:0000256" key="3">
    <source>
        <dbReference type="ARBA" id="ARBA00022723"/>
    </source>
</evidence>
<dbReference type="Pfam" id="PF13499">
    <property type="entry name" value="EF-hand_7"/>
    <property type="match status" value="1"/>
</dbReference>
<name>A0AAV9RHQ8_9TELE</name>
<dbReference type="PANTHER" id="PTHR46222:SF2">
    <property type="entry name" value="PEPTIDYL-PROLYL CIS-TRANS ISOMERASE FKBP7"/>
    <property type="match status" value="1"/>
</dbReference>
<dbReference type="GO" id="GO:0003755">
    <property type="term" value="F:peptidyl-prolyl cis-trans isomerase activity"/>
    <property type="evidence" value="ECO:0007669"/>
    <property type="project" value="UniProtKB-KW"/>
</dbReference>
<dbReference type="FunFam" id="3.10.50.40:FF:000006">
    <property type="entry name" value="Peptidyl-prolyl cis-trans isomerase"/>
    <property type="match status" value="1"/>
</dbReference>
<evidence type="ECO:0000256" key="6">
    <source>
        <dbReference type="ARBA" id="ARBA00022824"/>
    </source>
</evidence>
<evidence type="ECO:0000256" key="12">
    <source>
        <dbReference type="SAM" id="SignalP"/>
    </source>
</evidence>
<evidence type="ECO:0000313" key="16">
    <source>
        <dbReference type="Proteomes" id="UP001311232"/>
    </source>
</evidence>
<dbReference type="Gene3D" id="3.10.50.40">
    <property type="match status" value="1"/>
</dbReference>
<feature type="signal peptide" evidence="12">
    <location>
        <begin position="1"/>
        <end position="24"/>
    </location>
</feature>
<dbReference type="EMBL" id="JAHHUM010001800">
    <property type="protein sequence ID" value="KAK5608558.1"/>
    <property type="molecule type" value="Genomic_DNA"/>
</dbReference>
<keyword evidence="6" id="KW-0256">Endoplasmic reticulum</keyword>
<dbReference type="Gene3D" id="1.10.238.10">
    <property type="entry name" value="EF-hand"/>
    <property type="match status" value="1"/>
</dbReference>
<comment type="caution">
    <text evidence="15">The sequence shown here is derived from an EMBL/GenBank/DDBJ whole genome shotgun (WGS) entry which is preliminary data.</text>
</comment>
<evidence type="ECO:0000256" key="10">
    <source>
        <dbReference type="ARBA" id="ARBA00023235"/>
    </source>
</evidence>
<dbReference type="SUPFAM" id="SSF54534">
    <property type="entry name" value="FKBP-like"/>
    <property type="match status" value="1"/>
</dbReference>
<evidence type="ECO:0000259" key="13">
    <source>
        <dbReference type="PROSITE" id="PS50059"/>
    </source>
</evidence>
<dbReference type="GO" id="GO:0005783">
    <property type="term" value="C:endoplasmic reticulum"/>
    <property type="evidence" value="ECO:0007669"/>
    <property type="project" value="UniProtKB-ARBA"/>
</dbReference>
<dbReference type="InterPro" id="IPR011992">
    <property type="entry name" value="EF-hand-dom_pair"/>
</dbReference>
<keyword evidence="10 11" id="KW-0413">Isomerase</keyword>
<dbReference type="EC" id="5.2.1.8" evidence="2 11"/>
<keyword evidence="9" id="KW-0325">Glycoprotein</keyword>
<dbReference type="PROSITE" id="PS50059">
    <property type="entry name" value="FKBP_PPIASE"/>
    <property type="match status" value="1"/>
</dbReference>
<dbReference type="Proteomes" id="UP001311232">
    <property type="component" value="Unassembled WGS sequence"/>
</dbReference>
<dbReference type="InterPro" id="IPR052273">
    <property type="entry name" value="PPIase_FKBP"/>
</dbReference>
<dbReference type="InterPro" id="IPR046357">
    <property type="entry name" value="PPIase_dom_sf"/>
</dbReference>
<dbReference type="PANTHER" id="PTHR46222">
    <property type="entry name" value="PEPTIDYL-PROLYL CIS-TRANS ISOMERASE FKBP7/14"/>
    <property type="match status" value="1"/>
</dbReference>
<proteinExistence type="predicted"/>
<dbReference type="CDD" id="cd00051">
    <property type="entry name" value="EFh"/>
    <property type="match status" value="1"/>
</dbReference>